<evidence type="ECO:0000313" key="1">
    <source>
        <dbReference type="EMBL" id="SMO93890.1"/>
    </source>
</evidence>
<dbReference type="RefSeq" id="WP_142455852.1">
    <property type="nucleotide sequence ID" value="NZ_FXTP01000017.1"/>
</dbReference>
<name>A0A521FEB6_9BACT</name>
<dbReference type="Proteomes" id="UP000317557">
    <property type="component" value="Unassembled WGS sequence"/>
</dbReference>
<evidence type="ECO:0000313" key="2">
    <source>
        <dbReference type="Proteomes" id="UP000317557"/>
    </source>
</evidence>
<dbReference type="SUPFAM" id="SSF49464">
    <property type="entry name" value="Carboxypeptidase regulatory domain-like"/>
    <property type="match status" value="1"/>
</dbReference>
<dbReference type="InterPro" id="IPR008969">
    <property type="entry name" value="CarboxyPept-like_regulatory"/>
</dbReference>
<gene>
    <name evidence="1" type="ORF">SAMN06265219_11718</name>
</gene>
<proteinExistence type="predicted"/>
<sequence>MKYIIYWGTVIVCLFSTVFVNAQVPTQTIRGQVTDAASGSPLAGVSILLLESDPVKGTSTDANGRFSLHQVPVGRQTLRFSFVGYETHVAADIMVGSAREVVLNITMTESVTEMEEVVVNPGRIKNQPINAMAVSSARQLSMEEASRYAGGFDDPARLAASFAGVAGNLDDNALVIRGNAPKGMLWQMEGVEIPTPSHFANITVLGGGGITALSSQLVADSDFYTGAFPAEYGNALSGVFDLNLRNGNNRQYEHTVEAGIIGIDVASEGPIAGDASYLFNYRLSTFSLIAPLLPDGADLIRYQNLSYKINVPTRKAGTFSLWGIGANDYSGGPPEDNPEDWTYHYDREDVDSPTAFGAAGFKHRLLLGKRAYLSTSLVGSGSGFNWNLDRYTEDGSTLYPREYIRSRAWKITAKSVLNTKVSGSHTNRSGALVNRLSYRQESRYSDDPSEPMRLILDETGHSYLYQAFTQSRFDFGKFLITGGFHLQHFELTNATSLEPRLAVQFKPNKNSFSLAYGRHSQVEPLSIYFAHPDNRSLTLTKADHFVAGYSRSISENLFMNLEFYYQWLSHVPVIPDSSFSALNMEEDWFLEERMENDGVGENYGVDFTLERNLSNGWYGLFAGSLFESRYKGGDQVWRNTRFDRGYLVTLLGGKEWEFRDPDRVRYFSINARLNMMGGKRISPVDRMRTFEEREVFYDEYRAYANQEPDVVFGDITLEYRKNKKNIATVWALQVINVSGYQQFYGYVYNLKKERIEDDREAVVVPNLSYRIEF</sequence>
<protein>
    <submittedName>
        <fullName evidence="1">CarboxypepD_reg-like domain-containing protein</fullName>
    </submittedName>
</protein>
<dbReference type="SUPFAM" id="SSF56935">
    <property type="entry name" value="Porins"/>
    <property type="match status" value="1"/>
</dbReference>
<dbReference type="Gene3D" id="2.60.40.1120">
    <property type="entry name" value="Carboxypeptidase-like, regulatory domain"/>
    <property type="match status" value="1"/>
</dbReference>
<dbReference type="Pfam" id="PF13715">
    <property type="entry name" value="CarbopepD_reg_2"/>
    <property type="match status" value="1"/>
</dbReference>
<organism evidence="1 2">
    <name type="scientific">Gracilimonas mengyeensis</name>
    <dbReference type="NCBI Taxonomy" id="1302730"/>
    <lineage>
        <taxon>Bacteria</taxon>
        <taxon>Pseudomonadati</taxon>
        <taxon>Balneolota</taxon>
        <taxon>Balneolia</taxon>
        <taxon>Balneolales</taxon>
        <taxon>Balneolaceae</taxon>
        <taxon>Gracilimonas</taxon>
    </lineage>
</organism>
<dbReference type="AlphaFoldDB" id="A0A521FEB6"/>
<reference evidence="1 2" key="1">
    <citation type="submission" date="2017-05" db="EMBL/GenBank/DDBJ databases">
        <authorList>
            <person name="Varghese N."/>
            <person name="Submissions S."/>
        </authorList>
    </citation>
    <scope>NUCLEOTIDE SEQUENCE [LARGE SCALE GENOMIC DNA]</scope>
    <source>
        <strain evidence="1 2">DSM 21985</strain>
    </source>
</reference>
<keyword evidence="2" id="KW-1185">Reference proteome</keyword>
<accession>A0A521FEB6</accession>
<dbReference type="EMBL" id="FXTP01000017">
    <property type="protein sequence ID" value="SMO93890.1"/>
    <property type="molecule type" value="Genomic_DNA"/>
</dbReference>
<dbReference type="OrthoDB" id="9804995at2"/>